<dbReference type="AlphaFoldDB" id="A0A368YD15"/>
<proteinExistence type="predicted"/>
<dbReference type="Proteomes" id="UP000252585">
    <property type="component" value="Unassembled WGS sequence"/>
</dbReference>
<gene>
    <name evidence="1" type="ORF">DFR57_101199</name>
</gene>
<name>A0A368YD15_9BACI</name>
<comment type="caution">
    <text evidence="1">The sequence shown here is derived from an EMBL/GenBank/DDBJ whole genome shotgun (WGS) entry which is preliminary data.</text>
</comment>
<sequence>MKIVHDAPIITTKALHFLKENVFQAAEMKKSGKLNEILERFKDNSENVFVMQHDKEKSLKAVLIDYTYFEKLLSCQELMDDSYNRKPKPVHKFEDEDDFLTFLDAQETWDSE</sequence>
<accession>A0A368YD15</accession>
<keyword evidence="2" id="KW-1185">Reference proteome</keyword>
<evidence type="ECO:0000313" key="1">
    <source>
        <dbReference type="EMBL" id="RCW77328.1"/>
    </source>
</evidence>
<evidence type="ECO:0000313" key="2">
    <source>
        <dbReference type="Proteomes" id="UP000252585"/>
    </source>
</evidence>
<dbReference type="EMBL" id="QPJJ01000001">
    <property type="protein sequence ID" value="RCW77328.1"/>
    <property type="molecule type" value="Genomic_DNA"/>
</dbReference>
<evidence type="ECO:0008006" key="3">
    <source>
        <dbReference type="Google" id="ProtNLM"/>
    </source>
</evidence>
<protein>
    <recommendedName>
        <fullName evidence="3">Antitoxin</fullName>
    </recommendedName>
</protein>
<organism evidence="1 2">
    <name type="scientific">Saliterribacillus persicus</name>
    <dbReference type="NCBI Taxonomy" id="930114"/>
    <lineage>
        <taxon>Bacteria</taxon>
        <taxon>Bacillati</taxon>
        <taxon>Bacillota</taxon>
        <taxon>Bacilli</taxon>
        <taxon>Bacillales</taxon>
        <taxon>Bacillaceae</taxon>
        <taxon>Saliterribacillus</taxon>
    </lineage>
</organism>
<reference evidence="1 2" key="1">
    <citation type="submission" date="2018-07" db="EMBL/GenBank/DDBJ databases">
        <title>Genomic Encyclopedia of Type Strains, Phase IV (KMG-IV): sequencing the most valuable type-strain genomes for metagenomic binning, comparative biology and taxonomic classification.</title>
        <authorList>
            <person name="Goeker M."/>
        </authorList>
    </citation>
    <scope>NUCLEOTIDE SEQUENCE [LARGE SCALE GENOMIC DNA]</scope>
    <source>
        <strain evidence="1 2">DSM 27696</strain>
    </source>
</reference>